<feature type="domain" description="Protein kinase" evidence="1">
    <location>
        <begin position="174"/>
        <end position="241"/>
    </location>
</feature>
<name>A0AAE0MZY5_9PEZI</name>
<comment type="caution">
    <text evidence="2">The sequence shown here is derived from an EMBL/GenBank/DDBJ whole genome shotgun (WGS) entry which is preliminary data.</text>
</comment>
<dbReference type="EMBL" id="JAULSN010000009">
    <property type="protein sequence ID" value="KAK3365068.1"/>
    <property type="molecule type" value="Genomic_DNA"/>
</dbReference>
<dbReference type="Proteomes" id="UP001287356">
    <property type="component" value="Unassembled WGS sequence"/>
</dbReference>
<evidence type="ECO:0000313" key="3">
    <source>
        <dbReference type="Proteomes" id="UP001287356"/>
    </source>
</evidence>
<accession>A0AAE0MZY5</accession>
<evidence type="ECO:0000313" key="2">
    <source>
        <dbReference type="EMBL" id="KAK3365068.1"/>
    </source>
</evidence>
<keyword evidence="3" id="KW-1185">Reference proteome</keyword>
<organism evidence="2 3">
    <name type="scientific">Lasiosphaeria ovina</name>
    <dbReference type="NCBI Taxonomy" id="92902"/>
    <lineage>
        <taxon>Eukaryota</taxon>
        <taxon>Fungi</taxon>
        <taxon>Dikarya</taxon>
        <taxon>Ascomycota</taxon>
        <taxon>Pezizomycotina</taxon>
        <taxon>Sordariomycetes</taxon>
        <taxon>Sordariomycetidae</taxon>
        <taxon>Sordariales</taxon>
        <taxon>Lasiosphaeriaceae</taxon>
        <taxon>Lasiosphaeria</taxon>
    </lineage>
</organism>
<dbReference type="AlphaFoldDB" id="A0AAE0MZY5"/>
<protein>
    <recommendedName>
        <fullName evidence="1">Protein kinase domain-containing protein</fullName>
    </recommendedName>
</protein>
<reference evidence="2" key="2">
    <citation type="submission" date="2023-06" db="EMBL/GenBank/DDBJ databases">
        <authorList>
            <consortium name="Lawrence Berkeley National Laboratory"/>
            <person name="Haridas S."/>
            <person name="Hensen N."/>
            <person name="Bonometti L."/>
            <person name="Westerberg I."/>
            <person name="Brannstrom I.O."/>
            <person name="Guillou S."/>
            <person name="Cros-Aarteil S."/>
            <person name="Calhoun S."/>
            <person name="Kuo A."/>
            <person name="Mondo S."/>
            <person name="Pangilinan J."/>
            <person name="Riley R."/>
            <person name="Labutti K."/>
            <person name="Andreopoulos B."/>
            <person name="Lipzen A."/>
            <person name="Chen C."/>
            <person name="Yanf M."/>
            <person name="Daum C."/>
            <person name="Ng V."/>
            <person name="Clum A."/>
            <person name="Steindorff A."/>
            <person name="Ohm R."/>
            <person name="Martin F."/>
            <person name="Silar P."/>
            <person name="Natvig D."/>
            <person name="Lalanne C."/>
            <person name="Gautier V."/>
            <person name="Ament-Velasquez S.L."/>
            <person name="Kruys A."/>
            <person name="Hutchinson M.I."/>
            <person name="Powell A.J."/>
            <person name="Barry K."/>
            <person name="Miller A.N."/>
            <person name="Grigoriev I.V."/>
            <person name="Debuchy R."/>
            <person name="Gladieux P."/>
            <person name="Thoren M.H."/>
            <person name="Johannesson H."/>
        </authorList>
    </citation>
    <scope>NUCLEOTIDE SEQUENCE</scope>
    <source>
        <strain evidence="2">CBS 958.72</strain>
    </source>
</reference>
<reference evidence="2" key="1">
    <citation type="journal article" date="2023" name="Mol. Phylogenet. Evol.">
        <title>Genome-scale phylogeny and comparative genomics of the fungal order Sordariales.</title>
        <authorList>
            <person name="Hensen N."/>
            <person name="Bonometti L."/>
            <person name="Westerberg I."/>
            <person name="Brannstrom I.O."/>
            <person name="Guillou S."/>
            <person name="Cros-Aarteil S."/>
            <person name="Calhoun S."/>
            <person name="Haridas S."/>
            <person name="Kuo A."/>
            <person name="Mondo S."/>
            <person name="Pangilinan J."/>
            <person name="Riley R."/>
            <person name="LaButti K."/>
            <person name="Andreopoulos B."/>
            <person name="Lipzen A."/>
            <person name="Chen C."/>
            <person name="Yan M."/>
            <person name="Daum C."/>
            <person name="Ng V."/>
            <person name="Clum A."/>
            <person name="Steindorff A."/>
            <person name="Ohm R.A."/>
            <person name="Martin F."/>
            <person name="Silar P."/>
            <person name="Natvig D.O."/>
            <person name="Lalanne C."/>
            <person name="Gautier V."/>
            <person name="Ament-Velasquez S.L."/>
            <person name="Kruys A."/>
            <person name="Hutchinson M.I."/>
            <person name="Powell A.J."/>
            <person name="Barry K."/>
            <person name="Miller A.N."/>
            <person name="Grigoriev I.V."/>
            <person name="Debuchy R."/>
            <person name="Gladieux P."/>
            <person name="Hiltunen Thoren M."/>
            <person name="Johannesson H."/>
        </authorList>
    </citation>
    <scope>NUCLEOTIDE SEQUENCE</scope>
    <source>
        <strain evidence="2">CBS 958.72</strain>
    </source>
</reference>
<dbReference type="InterPro" id="IPR011009">
    <property type="entry name" value="Kinase-like_dom_sf"/>
</dbReference>
<dbReference type="Pfam" id="PF00069">
    <property type="entry name" value="Pkinase"/>
    <property type="match status" value="1"/>
</dbReference>
<sequence>MTMAMTSTLGFVGSIRHFLVSAARWAWGLPEPAATEPLVIEFLPRTYSADSACGKKRWMKLILRSSRSQWHLKFTVSGTAIQRVRLRYQLPLATASPLDGSLNSGRKETGDSVYKVLLQGDKTPSCGTWTCFVALQSALSSLSRPLSRRTHTRLPNQTTQPGKECDTVVLRGCCLEHHPNGTLESALKSPTSLSETRERWCEWALQIALALAEMHHRGLVHMDLKPSNAVLSGESDAVLTDISGIGGVTRQ</sequence>
<dbReference type="GO" id="GO:0004672">
    <property type="term" value="F:protein kinase activity"/>
    <property type="evidence" value="ECO:0007669"/>
    <property type="project" value="InterPro"/>
</dbReference>
<gene>
    <name evidence="2" type="ORF">B0T24DRAFT_422220</name>
</gene>
<dbReference type="InterPro" id="IPR000719">
    <property type="entry name" value="Prot_kinase_dom"/>
</dbReference>
<proteinExistence type="predicted"/>
<dbReference type="GO" id="GO:0005524">
    <property type="term" value="F:ATP binding"/>
    <property type="evidence" value="ECO:0007669"/>
    <property type="project" value="InterPro"/>
</dbReference>
<dbReference type="Gene3D" id="1.10.510.10">
    <property type="entry name" value="Transferase(Phosphotransferase) domain 1"/>
    <property type="match status" value="1"/>
</dbReference>
<evidence type="ECO:0000259" key="1">
    <source>
        <dbReference type="Pfam" id="PF00069"/>
    </source>
</evidence>
<dbReference type="SUPFAM" id="SSF56112">
    <property type="entry name" value="Protein kinase-like (PK-like)"/>
    <property type="match status" value="1"/>
</dbReference>